<dbReference type="Gene3D" id="3.90.190.10">
    <property type="entry name" value="Protein tyrosine phosphatase superfamily"/>
    <property type="match status" value="1"/>
</dbReference>
<dbReference type="AlphaFoldDB" id="A0A672HVU4"/>
<feature type="compositionally biased region" description="Basic and acidic residues" evidence="5">
    <location>
        <begin position="364"/>
        <end position="383"/>
    </location>
</feature>
<dbReference type="PROSITE" id="PS50056">
    <property type="entry name" value="TYR_PHOSPHATASE_2"/>
    <property type="match status" value="1"/>
</dbReference>
<reference evidence="8" key="2">
    <citation type="submission" date="2025-08" db="UniProtKB">
        <authorList>
            <consortium name="Ensembl"/>
        </authorList>
    </citation>
    <scope>IDENTIFICATION</scope>
</reference>
<feature type="region of interest" description="Disordered" evidence="5">
    <location>
        <begin position="358"/>
        <end position="383"/>
    </location>
</feature>
<reference evidence="8" key="3">
    <citation type="submission" date="2025-09" db="UniProtKB">
        <authorList>
            <consortium name="Ensembl"/>
        </authorList>
    </citation>
    <scope>IDENTIFICATION</scope>
</reference>
<dbReference type="InterPro" id="IPR000387">
    <property type="entry name" value="Tyr_Pase_dom"/>
</dbReference>
<evidence type="ECO:0000256" key="2">
    <source>
        <dbReference type="ARBA" id="ARBA00022801"/>
    </source>
</evidence>
<dbReference type="GO" id="GO:0005634">
    <property type="term" value="C:nucleus"/>
    <property type="evidence" value="ECO:0007669"/>
    <property type="project" value="TreeGrafter"/>
</dbReference>
<evidence type="ECO:0000256" key="4">
    <source>
        <dbReference type="ARBA" id="ARBA00034734"/>
    </source>
</evidence>
<proteinExistence type="inferred from homology"/>
<dbReference type="PANTHER" id="PTHR45983:SF4">
    <property type="entry name" value="TYROSINE-PROTEIN PHOSPHATASE NON-RECEPTOR TYPE 18"/>
    <property type="match status" value="1"/>
</dbReference>
<evidence type="ECO:0000313" key="8">
    <source>
        <dbReference type="Ensembl" id="ENSSFAP00005033358.1"/>
    </source>
</evidence>
<dbReference type="Proteomes" id="UP000472267">
    <property type="component" value="Chromosome 20"/>
</dbReference>
<evidence type="ECO:0000256" key="1">
    <source>
        <dbReference type="ARBA" id="ARBA00013064"/>
    </source>
</evidence>
<dbReference type="GO" id="GO:0004726">
    <property type="term" value="F:non-membrane spanning protein tyrosine phosphatase activity"/>
    <property type="evidence" value="ECO:0007669"/>
    <property type="project" value="InterPro"/>
</dbReference>
<keyword evidence="3" id="KW-0904">Protein phosphatase</keyword>
<dbReference type="SMART" id="SM00404">
    <property type="entry name" value="PTPc_motif"/>
    <property type="match status" value="1"/>
</dbReference>
<keyword evidence="9" id="KW-1185">Reference proteome</keyword>
<dbReference type="Ensembl" id="ENSSFAT00005034525.1">
    <property type="protein sequence ID" value="ENSSFAP00005033358.1"/>
    <property type="gene ID" value="ENSSFAG00005016860.1"/>
</dbReference>
<dbReference type="OMA" id="HQSESCT"/>
<dbReference type="GO" id="GO:0005737">
    <property type="term" value="C:cytoplasm"/>
    <property type="evidence" value="ECO:0007669"/>
    <property type="project" value="TreeGrafter"/>
</dbReference>
<evidence type="ECO:0000259" key="7">
    <source>
        <dbReference type="PROSITE" id="PS50056"/>
    </source>
</evidence>
<dbReference type="InterPro" id="IPR016130">
    <property type="entry name" value="Tyr_Pase_AS"/>
</dbReference>
<dbReference type="PRINTS" id="PR00700">
    <property type="entry name" value="PRTYPHPHTASE"/>
</dbReference>
<dbReference type="InterPro" id="IPR003595">
    <property type="entry name" value="Tyr_Pase_cat"/>
</dbReference>
<dbReference type="Pfam" id="PF00102">
    <property type="entry name" value="Y_phosphatase"/>
    <property type="match status" value="1"/>
</dbReference>
<comment type="similarity">
    <text evidence="4">Belongs to the protein-tyrosine phosphatase family. Non-receptor class 4 subfamily.</text>
</comment>
<feature type="domain" description="Tyrosine specific protein phosphatases" evidence="7">
    <location>
        <begin position="194"/>
        <end position="264"/>
    </location>
</feature>
<accession>A0A672HVU4</accession>
<sequence length="383" mass="43177">MPLQTISPLMSRAECLCNVVRSRTSSIKNELGLTCEVGALKENIKKNRYKDILPYDQTRVVLPDSDSDYINASFIQGATEGCRYIACQGPLSSTLTHFWTMIWQYNVKVFHLFCVLCVSEQRKCECYWAAEHQEASFGPFTVTTNSAQEWRMANSITSCLISDYPPLQEVRHVTQHHFLSWPDHDVPQEPFAVLDLLQGVRSSRGGDTSPLLVHCSAGCGRTGVICALDYIHDLLVTKQVTEDLSILKVVLELRQQRPSAVQTKCCVLFFVSFDSGSLLASVSRPITHLYDNESGASATPIYSVVRPRSKAPSRPHSAMTFYDFPTPANQRPAETQEYQLVSGGVVWRRRWCRGGAGRRSFNNRVERPKGPREPPAEWSRLER</sequence>
<name>A0A672HVU4_SALFA</name>
<dbReference type="InterPro" id="IPR047170">
    <property type="entry name" value="PTN12/18/22"/>
</dbReference>
<gene>
    <name evidence="8" type="primary">ptpn18</name>
</gene>
<dbReference type="InterPro" id="IPR000242">
    <property type="entry name" value="PTP_cat"/>
</dbReference>
<dbReference type="PROSITE" id="PS50055">
    <property type="entry name" value="TYR_PHOSPHATASE_PTP"/>
    <property type="match status" value="1"/>
</dbReference>
<evidence type="ECO:0000256" key="3">
    <source>
        <dbReference type="ARBA" id="ARBA00022912"/>
    </source>
</evidence>
<protein>
    <recommendedName>
        <fullName evidence="1">protein-tyrosine-phosphatase</fullName>
        <ecNumber evidence="1">3.1.3.48</ecNumber>
    </recommendedName>
</protein>
<dbReference type="EC" id="3.1.3.48" evidence="1"/>
<feature type="domain" description="Tyrosine-protein phosphatase" evidence="6">
    <location>
        <begin position="34"/>
        <end position="263"/>
    </location>
</feature>
<evidence type="ECO:0000256" key="5">
    <source>
        <dbReference type="SAM" id="MobiDB-lite"/>
    </source>
</evidence>
<dbReference type="PANTHER" id="PTHR45983">
    <property type="entry name" value="TYROSINE PHOSPHATSE N18, PUTATIVE-RELATED"/>
    <property type="match status" value="1"/>
</dbReference>
<dbReference type="SMART" id="SM00194">
    <property type="entry name" value="PTPc"/>
    <property type="match status" value="1"/>
</dbReference>
<dbReference type="SUPFAM" id="SSF52799">
    <property type="entry name" value="(Phosphotyrosine protein) phosphatases II"/>
    <property type="match status" value="1"/>
</dbReference>
<dbReference type="InterPro" id="IPR029021">
    <property type="entry name" value="Prot-tyrosine_phosphatase-like"/>
</dbReference>
<reference evidence="8" key="1">
    <citation type="submission" date="2019-06" db="EMBL/GenBank/DDBJ databases">
        <authorList>
            <consortium name="Wellcome Sanger Institute Data Sharing"/>
        </authorList>
    </citation>
    <scope>NUCLEOTIDE SEQUENCE [LARGE SCALE GENOMIC DNA]</scope>
</reference>
<dbReference type="PROSITE" id="PS00383">
    <property type="entry name" value="TYR_PHOSPHATASE_1"/>
    <property type="match status" value="1"/>
</dbReference>
<organism evidence="8 9">
    <name type="scientific">Salarias fasciatus</name>
    <name type="common">Jewelled blenny</name>
    <name type="synonym">Blennius fasciatus</name>
    <dbReference type="NCBI Taxonomy" id="181472"/>
    <lineage>
        <taxon>Eukaryota</taxon>
        <taxon>Metazoa</taxon>
        <taxon>Chordata</taxon>
        <taxon>Craniata</taxon>
        <taxon>Vertebrata</taxon>
        <taxon>Euteleostomi</taxon>
        <taxon>Actinopterygii</taxon>
        <taxon>Neopterygii</taxon>
        <taxon>Teleostei</taxon>
        <taxon>Neoteleostei</taxon>
        <taxon>Acanthomorphata</taxon>
        <taxon>Ovalentaria</taxon>
        <taxon>Blenniimorphae</taxon>
        <taxon>Blenniiformes</taxon>
        <taxon>Blennioidei</taxon>
        <taxon>Blenniidae</taxon>
        <taxon>Salariinae</taxon>
        <taxon>Salarias</taxon>
    </lineage>
</organism>
<evidence type="ECO:0000259" key="6">
    <source>
        <dbReference type="PROSITE" id="PS50055"/>
    </source>
</evidence>
<keyword evidence="2" id="KW-0378">Hydrolase</keyword>
<evidence type="ECO:0000313" key="9">
    <source>
        <dbReference type="Proteomes" id="UP000472267"/>
    </source>
</evidence>